<protein>
    <submittedName>
        <fullName evidence="1">Uncharacterized protein</fullName>
    </submittedName>
</protein>
<dbReference type="EMBL" id="JANPWB010000005">
    <property type="protein sequence ID" value="KAJ1189427.1"/>
    <property type="molecule type" value="Genomic_DNA"/>
</dbReference>
<name>A0AAV7UK81_PLEWA</name>
<dbReference type="Proteomes" id="UP001066276">
    <property type="component" value="Chromosome 3_1"/>
</dbReference>
<organism evidence="1 2">
    <name type="scientific">Pleurodeles waltl</name>
    <name type="common">Iberian ribbed newt</name>
    <dbReference type="NCBI Taxonomy" id="8319"/>
    <lineage>
        <taxon>Eukaryota</taxon>
        <taxon>Metazoa</taxon>
        <taxon>Chordata</taxon>
        <taxon>Craniata</taxon>
        <taxon>Vertebrata</taxon>
        <taxon>Euteleostomi</taxon>
        <taxon>Amphibia</taxon>
        <taxon>Batrachia</taxon>
        <taxon>Caudata</taxon>
        <taxon>Salamandroidea</taxon>
        <taxon>Salamandridae</taxon>
        <taxon>Pleurodelinae</taxon>
        <taxon>Pleurodeles</taxon>
    </lineage>
</organism>
<sequence length="145" mass="15931">MVTGAITPEVLHALHLGTSKVDTRLRGFDYRHFVAMAHSEGDCLGRLLAWLVHGEQQRRPLGVIKLDSGEVLNTQVEINDEFRQNYSTLYAAQPPPSPEQLEELFQALPLTHLSAAQQSELDKIIDVEEVQTGSIAAISGQQSGS</sequence>
<evidence type="ECO:0000313" key="2">
    <source>
        <dbReference type="Proteomes" id="UP001066276"/>
    </source>
</evidence>
<evidence type="ECO:0000313" key="1">
    <source>
        <dbReference type="EMBL" id="KAJ1189427.1"/>
    </source>
</evidence>
<accession>A0AAV7UK81</accession>
<comment type="caution">
    <text evidence="1">The sequence shown here is derived from an EMBL/GenBank/DDBJ whole genome shotgun (WGS) entry which is preliminary data.</text>
</comment>
<keyword evidence="2" id="KW-1185">Reference proteome</keyword>
<proteinExistence type="predicted"/>
<reference evidence="1" key="1">
    <citation type="journal article" date="2022" name="bioRxiv">
        <title>Sequencing and chromosome-scale assembly of the giantPleurodeles waltlgenome.</title>
        <authorList>
            <person name="Brown T."/>
            <person name="Elewa A."/>
            <person name="Iarovenko S."/>
            <person name="Subramanian E."/>
            <person name="Araus A.J."/>
            <person name="Petzold A."/>
            <person name="Susuki M."/>
            <person name="Suzuki K.-i.T."/>
            <person name="Hayashi T."/>
            <person name="Toyoda A."/>
            <person name="Oliveira C."/>
            <person name="Osipova E."/>
            <person name="Leigh N.D."/>
            <person name="Simon A."/>
            <person name="Yun M.H."/>
        </authorList>
    </citation>
    <scope>NUCLEOTIDE SEQUENCE</scope>
    <source>
        <strain evidence="1">20211129_DDA</strain>
        <tissue evidence="1">Liver</tissue>
    </source>
</reference>
<gene>
    <name evidence="1" type="ORF">NDU88_006172</name>
</gene>
<dbReference type="AlphaFoldDB" id="A0AAV7UK81"/>